<reference evidence="13 14" key="1">
    <citation type="submission" date="2019-06" db="EMBL/GenBank/DDBJ databases">
        <title>Sequencing the genomes of 1000 actinobacteria strains.</title>
        <authorList>
            <person name="Klenk H.-P."/>
        </authorList>
    </citation>
    <scope>NUCLEOTIDE SEQUENCE [LARGE SCALE GENOMIC DNA]</scope>
    <source>
        <strain evidence="13 14">DSM 43186</strain>
    </source>
</reference>
<dbReference type="SMART" id="SM00387">
    <property type="entry name" value="HATPase_c"/>
    <property type="match status" value="1"/>
</dbReference>
<feature type="domain" description="Histidine kinase" evidence="11">
    <location>
        <begin position="251"/>
        <end position="457"/>
    </location>
</feature>
<accession>A0A543IVP9</accession>
<protein>
    <recommendedName>
        <fullName evidence="3">histidine kinase</fullName>
        <ecNumber evidence="3">2.7.13.3</ecNumber>
    </recommendedName>
</protein>
<dbReference type="InterPro" id="IPR003594">
    <property type="entry name" value="HATPase_dom"/>
</dbReference>
<keyword evidence="14" id="KW-1185">Reference proteome</keyword>
<dbReference type="InterPro" id="IPR004358">
    <property type="entry name" value="Sig_transdc_His_kin-like_C"/>
</dbReference>
<dbReference type="Pfam" id="PF00512">
    <property type="entry name" value="HisKA"/>
    <property type="match status" value="1"/>
</dbReference>
<dbReference type="SUPFAM" id="SSF55874">
    <property type="entry name" value="ATPase domain of HSP90 chaperone/DNA topoisomerase II/histidine kinase"/>
    <property type="match status" value="1"/>
</dbReference>
<dbReference type="EC" id="2.7.13.3" evidence="3"/>
<evidence type="ECO:0000256" key="6">
    <source>
        <dbReference type="ARBA" id="ARBA00022692"/>
    </source>
</evidence>
<dbReference type="InterPro" id="IPR036097">
    <property type="entry name" value="HisK_dim/P_sf"/>
</dbReference>
<dbReference type="InterPro" id="IPR003660">
    <property type="entry name" value="HAMP_dom"/>
</dbReference>
<evidence type="ECO:0000256" key="1">
    <source>
        <dbReference type="ARBA" id="ARBA00000085"/>
    </source>
</evidence>
<dbReference type="PRINTS" id="PR00344">
    <property type="entry name" value="BCTRLSENSOR"/>
</dbReference>
<keyword evidence="7 13" id="KW-0418">Kinase</keyword>
<dbReference type="CDD" id="cd00082">
    <property type="entry name" value="HisKA"/>
    <property type="match status" value="1"/>
</dbReference>
<dbReference type="PANTHER" id="PTHR45436:SF5">
    <property type="entry name" value="SENSOR HISTIDINE KINASE TRCS"/>
    <property type="match status" value="1"/>
</dbReference>
<dbReference type="Pfam" id="PF00672">
    <property type="entry name" value="HAMP"/>
    <property type="match status" value="1"/>
</dbReference>
<keyword evidence="8" id="KW-1133">Transmembrane helix</keyword>
<evidence type="ECO:0000259" key="12">
    <source>
        <dbReference type="PROSITE" id="PS50885"/>
    </source>
</evidence>
<dbReference type="GO" id="GO:0005886">
    <property type="term" value="C:plasma membrane"/>
    <property type="evidence" value="ECO:0007669"/>
    <property type="project" value="UniProtKB-SubCell"/>
</dbReference>
<dbReference type="Gene3D" id="3.30.565.10">
    <property type="entry name" value="Histidine kinase-like ATPase, C-terminal domain"/>
    <property type="match status" value="1"/>
</dbReference>
<dbReference type="Pfam" id="PF02518">
    <property type="entry name" value="HATPase_c"/>
    <property type="match status" value="1"/>
</dbReference>
<dbReference type="CDD" id="cd00075">
    <property type="entry name" value="HATPase"/>
    <property type="match status" value="1"/>
</dbReference>
<dbReference type="SUPFAM" id="SSF47384">
    <property type="entry name" value="Homodimeric domain of signal transducing histidine kinase"/>
    <property type="match status" value="1"/>
</dbReference>
<organism evidence="13 14">
    <name type="scientific">Thermopolyspora flexuosa</name>
    <dbReference type="NCBI Taxonomy" id="103836"/>
    <lineage>
        <taxon>Bacteria</taxon>
        <taxon>Bacillati</taxon>
        <taxon>Actinomycetota</taxon>
        <taxon>Actinomycetes</taxon>
        <taxon>Streptosporangiales</taxon>
        <taxon>Streptosporangiaceae</taxon>
        <taxon>Thermopolyspora</taxon>
    </lineage>
</organism>
<keyword evidence="9" id="KW-0902">Two-component regulatory system</keyword>
<dbReference type="PROSITE" id="PS50109">
    <property type="entry name" value="HIS_KIN"/>
    <property type="match status" value="1"/>
</dbReference>
<evidence type="ECO:0000256" key="4">
    <source>
        <dbReference type="ARBA" id="ARBA00022553"/>
    </source>
</evidence>
<evidence type="ECO:0000256" key="8">
    <source>
        <dbReference type="ARBA" id="ARBA00022989"/>
    </source>
</evidence>
<proteinExistence type="predicted"/>
<gene>
    <name evidence="13" type="ORF">FHX40_1307</name>
</gene>
<dbReference type="PROSITE" id="PS50885">
    <property type="entry name" value="HAMP"/>
    <property type="match status" value="1"/>
</dbReference>
<dbReference type="InterPro" id="IPR050428">
    <property type="entry name" value="TCS_sensor_his_kinase"/>
</dbReference>
<dbReference type="SMART" id="SM00304">
    <property type="entry name" value="HAMP"/>
    <property type="match status" value="1"/>
</dbReference>
<evidence type="ECO:0000313" key="13">
    <source>
        <dbReference type="EMBL" id="TQM74627.1"/>
    </source>
</evidence>
<dbReference type="EMBL" id="VFPQ01000001">
    <property type="protein sequence ID" value="TQM74627.1"/>
    <property type="molecule type" value="Genomic_DNA"/>
</dbReference>
<evidence type="ECO:0000256" key="7">
    <source>
        <dbReference type="ARBA" id="ARBA00022777"/>
    </source>
</evidence>
<evidence type="ECO:0000256" key="9">
    <source>
        <dbReference type="ARBA" id="ARBA00023012"/>
    </source>
</evidence>
<dbReference type="AlphaFoldDB" id="A0A543IVP9"/>
<keyword evidence="5" id="KW-0808">Transferase</keyword>
<evidence type="ECO:0000256" key="3">
    <source>
        <dbReference type="ARBA" id="ARBA00012438"/>
    </source>
</evidence>
<evidence type="ECO:0000259" key="11">
    <source>
        <dbReference type="PROSITE" id="PS50109"/>
    </source>
</evidence>
<evidence type="ECO:0000256" key="2">
    <source>
        <dbReference type="ARBA" id="ARBA00004236"/>
    </source>
</evidence>
<dbReference type="GO" id="GO:0000155">
    <property type="term" value="F:phosphorelay sensor kinase activity"/>
    <property type="evidence" value="ECO:0007669"/>
    <property type="project" value="InterPro"/>
</dbReference>
<dbReference type="Gene3D" id="1.10.287.130">
    <property type="match status" value="1"/>
</dbReference>
<dbReference type="OrthoDB" id="9786919at2"/>
<dbReference type="InterPro" id="IPR005467">
    <property type="entry name" value="His_kinase_dom"/>
</dbReference>
<dbReference type="Proteomes" id="UP000319213">
    <property type="component" value="Unassembled WGS sequence"/>
</dbReference>
<sequence length="467" mass="50932">MVKRWRDRSLRTRLTVLNTAALAVAALTPLAIALVIIAARAEDRTHDELRGIARQVAAEIRQGYAPRPVPSELVDVQVVDSRGRVVTASSGLAGRPPMSSVRPSRPDAPEFLHLCDRPITLGDCLHVVALAVDAPAQVQVFGDGKVPGGRWVVYTGTRQRHFPPPYAELLVAATLLTVAVNGLLTYRVIDRVLHPVRVIRSELTEITTTDLGRRVTVPKSHGEFRQLALTVNRTLDLLEGLVEQQRRFASDASHDLRSPLTAIRAQVEEGLLAPEETDWPATARAILASVDRLQAIVTDLLLVATLDAGGAGSRDLVDLAELVRAELERRPREPRVQTRLESGVVVIGDLQRLTRVLTNLLDNAERHARSLIMVTVRREPDAAVLEVLDDGAGIPPEHREVVFQRFTRLDAARSRDAGGTGLGLAIARQIAEAHGGTLTIEDSLSGARFVLRLPYPETNDEAASPPR</sequence>
<keyword evidence="6" id="KW-0812">Transmembrane</keyword>
<dbReference type="InterPro" id="IPR003661">
    <property type="entry name" value="HisK_dim/P_dom"/>
</dbReference>
<evidence type="ECO:0000256" key="5">
    <source>
        <dbReference type="ARBA" id="ARBA00022679"/>
    </source>
</evidence>
<keyword evidence="4" id="KW-0597">Phosphoprotein</keyword>
<dbReference type="RefSeq" id="WP_142258773.1">
    <property type="nucleotide sequence ID" value="NZ_BMPV01000003.1"/>
</dbReference>
<comment type="catalytic activity">
    <reaction evidence="1">
        <text>ATP + protein L-histidine = ADP + protein N-phospho-L-histidine.</text>
        <dbReference type="EC" id="2.7.13.3"/>
    </reaction>
</comment>
<name>A0A543IVP9_9ACTN</name>
<dbReference type="PANTHER" id="PTHR45436">
    <property type="entry name" value="SENSOR HISTIDINE KINASE YKOH"/>
    <property type="match status" value="1"/>
</dbReference>
<comment type="caution">
    <text evidence="13">The sequence shown here is derived from an EMBL/GenBank/DDBJ whole genome shotgun (WGS) entry which is preliminary data.</text>
</comment>
<keyword evidence="10" id="KW-0472">Membrane</keyword>
<dbReference type="InterPro" id="IPR036890">
    <property type="entry name" value="HATPase_C_sf"/>
</dbReference>
<dbReference type="SMART" id="SM00388">
    <property type="entry name" value="HisKA"/>
    <property type="match status" value="1"/>
</dbReference>
<evidence type="ECO:0000256" key="10">
    <source>
        <dbReference type="ARBA" id="ARBA00023136"/>
    </source>
</evidence>
<feature type="domain" description="HAMP" evidence="12">
    <location>
        <begin position="190"/>
        <end position="243"/>
    </location>
</feature>
<evidence type="ECO:0000313" key="14">
    <source>
        <dbReference type="Proteomes" id="UP000319213"/>
    </source>
</evidence>
<comment type="subcellular location">
    <subcellularLocation>
        <location evidence="2">Cell membrane</location>
    </subcellularLocation>
</comment>